<organism evidence="2 3">
    <name type="scientific">Gordonia effusa NBRC 100432</name>
    <dbReference type="NCBI Taxonomy" id="1077974"/>
    <lineage>
        <taxon>Bacteria</taxon>
        <taxon>Bacillati</taxon>
        <taxon>Actinomycetota</taxon>
        <taxon>Actinomycetes</taxon>
        <taxon>Mycobacteriales</taxon>
        <taxon>Gordoniaceae</taxon>
        <taxon>Gordonia</taxon>
    </lineage>
</organism>
<reference evidence="2 3" key="1">
    <citation type="submission" date="2011-12" db="EMBL/GenBank/DDBJ databases">
        <title>Whole genome shotgun sequence of Gordonia effusa NBRC 100432.</title>
        <authorList>
            <person name="Yoshida I."/>
            <person name="Takarada H."/>
            <person name="Hosoyama A."/>
            <person name="Tsuchikane K."/>
            <person name="Katsumata H."/>
            <person name="Yamazaki S."/>
            <person name="Fujita N."/>
        </authorList>
    </citation>
    <scope>NUCLEOTIDE SEQUENCE [LARGE SCALE GENOMIC DNA]</scope>
    <source>
        <strain evidence="2 3">NBRC 100432</strain>
    </source>
</reference>
<evidence type="ECO:0000313" key="2">
    <source>
        <dbReference type="EMBL" id="GAB18599.1"/>
    </source>
</evidence>
<protein>
    <recommendedName>
        <fullName evidence="4">DUF2752 domain-containing protein</fullName>
    </recommendedName>
</protein>
<name>H0R0J8_9ACTN</name>
<keyword evidence="3" id="KW-1185">Reference proteome</keyword>
<dbReference type="Pfam" id="PF10825">
    <property type="entry name" value="DUF2752"/>
    <property type="match status" value="1"/>
</dbReference>
<feature type="transmembrane region" description="Helical" evidence="1">
    <location>
        <begin position="86"/>
        <end position="108"/>
    </location>
</feature>
<accession>H0R0J8</accession>
<comment type="caution">
    <text evidence="2">The sequence shown here is derived from an EMBL/GenBank/DDBJ whole genome shotgun (WGS) entry which is preliminary data.</text>
</comment>
<dbReference type="EMBL" id="BAEH01000059">
    <property type="protein sequence ID" value="GAB18599.1"/>
    <property type="molecule type" value="Genomic_DNA"/>
</dbReference>
<proteinExistence type="predicted"/>
<sequence length="155" mass="16429">MHPDQPPLVPAERSAWVSALPAVAVFGAGAAIFGIAGAWSPAGVTSGPSMCPFREMTGWPCPACGLTRSFVMLAHGDVSQAFSFNFFGPIFFVVGVVAVVVAGWSLVARRPAVLSRFGSWLAKPATMVVLGLWMAYGVVRIIDTIRGTMWFPTIT</sequence>
<dbReference type="AlphaFoldDB" id="H0R0J8"/>
<keyword evidence="1" id="KW-1133">Transmembrane helix</keyword>
<dbReference type="OrthoDB" id="5966662at2"/>
<evidence type="ECO:0000256" key="1">
    <source>
        <dbReference type="SAM" id="Phobius"/>
    </source>
</evidence>
<keyword evidence="1" id="KW-0472">Membrane</keyword>
<dbReference type="RefSeq" id="WP_007317935.1">
    <property type="nucleotide sequence ID" value="NZ_BAEH01000059.1"/>
</dbReference>
<dbReference type="STRING" id="1077974.GOEFS_059_00330"/>
<feature type="transmembrane region" description="Helical" evidence="1">
    <location>
        <begin position="120"/>
        <end position="142"/>
    </location>
</feature>
<evidence type="ECO:0000313" key="3">
    <source>
        <dbReference type="Proteomes" id="UP000035034"/>
    </source>
</evidence>
<dbReference type="eggNOG" id="ENOG5033A4V">
    <property type="taxonomic scope" value="Bacteria"/>
</dbReference>
<feature type="transmembrane region" description="Helical" evidence="1">
    <location>
        <begin position="15"/>
        <end position="39"/>
    </location>
</feature>
<gene>
    <name evidence="2" type="ORF">GOEFS_059_00330</name>
</gene>
<keyword evidence="1" id="KW-0812">Transmembrane</keyword>
<dbReference type="Proteomes" id="UP000035034">
    <property type="component" value="Unassembled WGS sequence"/>
</dbReference>
<dbReference type="InterPro" id="IPR021215">
    <property type="entry name" value="DUF2752"/>
</dbReference>
<evidence type="ECO:0008006" key="4">
    <source>
        <dbReference type="Google" id="ProtNLM"/>
    </source>
</evidence>